<feature type="non-terminal residue" evidence="1">
    <location>
        <position position="92"/>
    </location>
</feature>
<name>A0AAV5VK35_9BILA</name>
<protein>
    <submittedName>
        <fullName evidence="1">Uncharacterized protein</fullName>
    </submittedName>
</protein>
<feature type="non-terminal residue" evidence="1">
    <location>
        <position position="1"/>
    </location>
</feature>
<organism evidence="1 2">
    <name type="scientific">Pristionchus fissidentatus</name>
    <dbReference type="NCBI Taxonomy" id="1538716"/>
    <lineage>
        <taxon>Eukaryota</taxon>
        <taxon>Metazoa</taxon>
        <taxon>Ecdysozoa</taxon>
        <taxon>Nematoda</taxon>
        <taxon>Chromadorea</taxon>
        <taxon>Rhabditida</taxon>
        <taxon>Rhabditina</taxon>
        <taxon>Diplogasteromorpha</taxon>
        <taxon>Diplogasteroidea</taxon>
        <taxon>Neodiplogasteridae</taxon>
        <taxon>Pristionchus</taxon>
    </lineage>
</organism>
<dbReference type="Proteomes" id="UP001432322">
    <property type="component" value="Unassembled WGS sequence"/>
</dbReference>
<comment type="caution">
    <text evidence="1">The sequence shown here is derived from an EMBL/GenBank/DDBJ whole genome shotgun (WGS) entry which is preliminary data.</text>
</comment>
<evidence type="ECO:0000313" key="2">
    <source>
        <dbReference type="Proteomes" id="UP001432322"/>
    </source>
</evidence>
<dbReference type="EMBL" id="BTSY01000003">
    <property type="protein sequence ID" value="GMT19766.1"/>
    <property type="molecule type" value="Genomic_DNA"/>
</dbReference>
<gene>
    <name evidence="1" type="ORF">PFISCL1PPCAC_11063</name>
</gene>
<dbReference type="AlphaFoldDB" id="A0AAV5VK35"/>
<keyword evidence="2" id="KW-1185">Reference proteome</keyword>
<evidence type="ECO:0000313" key="1">
    <source>
        <dbReference type="EMBL" id="GMT19766.1"/>
    </source>
</evidence>
<sequence>LGVGRRFHILNDEFVFLRSAGHSRDIDRRAAAGLDKAEHGLDTVMLVVGRLHLQCNLLFTRIDKLVSRGAAARRKRADGRVGSERHYRFRMR</sequence>
<reference evidence="1" key="1">
    <citation type="submission" date="2023-10" db="EMBL/GenBank/DDBJ databases">
        <title>Genome assembly of Pristionchus species.</title>
        <authorList>
            <person name="Yoshida K."/>
            <person name="Sommer R.J."/>
        </authorList>
    </citation>
    <scope>NUCLEOTIDE SEQUENCE</scope>
    <source>
        <strain evidence="1">RS5133</strain>
    </source>
</reference>
<accession>A0AAV5VK35</accession>
<proteinExistence type="predicted"/>